<dbReference type="InterPro" id="IPR006342">
    <property type="entry name" value="FkbM_mtfrase"/>
</dbReference>
<dbReference type="InterPro" id="IPR029063">
    <property type="entry name" value="SAM-dependent_MTases_sf"/>
</dbReference>
<proteinExistence type="predicted"/>
<dbReference type="PANTHER" id="PTHR34203">
    <property type="entry name" value="METHYLTRANSFERASE, FKBM FAMILY PROTEIN"/>
    <property type="match status" value="1"/>
</dbReference>
<protein>
    <recommendedName>
        <fullName evidence="1">Methyltransferase FkbM domain-containing protein</fullName>
    </recommendedName>
</protein>
<dbReference type="InterPro" id="IPR052514">
    <property type="entry name" value="SAM-dependent_MTase"/>
</dbReference>
<evidence type="ECO:0000313" key="3">
    <source>
        <dbReference type="Proteomes" id="UP000622797"/>
    </source>
</evidence>
<dbReference type="OrthoDB" id="5835829at2759"/>
<name>A0A8H4TEE7_9HYPO</name>
<dbReference type="PANTHER" id="PTHR34203:SF15">
    <property type="entry name" value="SLL1173 PROTEIN"/>
    <property type="match status" value="1"/>
</dbReference>
<comment type="caution">
    <text evidence="2">The sequence shown here is derived from an EMBL/GenBank/DDBJ whole genome shotgun (WGS) entry which is preliminary data.</text>
</comment>
<feature type="domain" description="Methyltransferase FkbM" evidence="1">
    <location>
        <begin position="50"/>
        <end position="227"/>
    </location>
</feature>
<dbReference type="AlphaFoldDB" id="A0A8H4TEE7"/>
<gene>
    <name evidence="2" type="ORF">FSARC_11620</name>
</gene>
<reference evidence="2" key="1">
    <citation type="journal article" date="2020" name="BMC Genomics">
        <title>Correction to: Identification and distribution of gene clusters required for synthesis of sphingolipid metabolism inhibitors in diverse species of the filamentous fungus Fusarium.</title>
        <authorList>
            <person name="Kim H.S."/>
            <person name="Lohmar J.M."/>
            <person name="Busman M."/>
            <person name="Brown D.W."/>
            <person name="Naumann T.A."/>
            <person name="Divon H.H."/>
            <person name="Lysoe E."/>
            <person name="Uhlig S."/>
            <person name="Proctor R.H."/>
        </authorList>
    </citation>
    <scope>NUCLEOTIDE SEQUENCE</scope>
    <source>
        <strain evidence="2">NRRL 20472</strain>
    </source>
</reference>
<dbReference type="Proteomes" id="UP000622797">
    <property type="component" value="Unassembled WGS sequence"/>
</dbReference>
<evidence type="ECO:0000313" key="2">
    <source>
        <dbReference type="EMBL" id="KAF4956264.1"/>
    </source>
</evidence>
<reference evidence="2" key="2">
    <citation type="submission" date="2020-05" db="EMBL/GenBank/DDBJ databases">
        <authorList>
            <person name="Kim H.-S."/>
            <person name="Proctor R.H."/>
            <person name="Brown D.W."/>
        </authorList>
    </citation>
    <scope>NUCLEOTIDE SEQUENCE</scope>
    <source>
        <strain evidence="2">NRRL 20472</strain>
    </source>
</reference>
<keyword evidence="3" id="KW-1185">Reference proteome</keyword>
<dbReference type="SUPFAM" id="SSF53335">
    <property type="entry name" value="S-adenosyl-L-methionine-dependent methyltransferases"/>
    <property type="match status" value="1"/>
</dbReference>
<sequence>MAATVPLLDFSDDFAAYAPAEIEARFIHKEIFVDHCYDIADFPESPFFIDAGANIGMFSMYMKKRFPNAKILAFEPAPSNYTILRRNLAFHSLSGVETHKCALGAKEATEALTFFHLMPGNSTFVPEEKEEMLKILEGQFTPEFIQSLYNSREQIDVPVKRLSDFLPASHEMGNIDLLKIDVEAREIDVMRGLDDEHWAKVQNVAVEVFDVNGALDPVIDFLKSKNFADVKAEIALEGQDDPNKPKVYQVRCHRT</sequence>
<dbReference type="NCBIfam" id="TIGR01444">
    <property type="entry name" value="fkbM_fam"/>
    <property type="match status" value="1"/>
</dbReference>
<dbReference type="EMBL" id="JABEXW010000757">
    <property type="protein sequence ID" value="KAF4956264.1"/>
    <property type="molecule type" value="Genomic_DNA"/>
</dbReference>
<accession>A0A8H4TEE7</accession>
<dbReference type="Pfam" id="PF05050">
    <property type="entry name" value="Methyltransf_21"/>
    <property type="match status" value="1"/>
</dbReference>
<organism evidence="2 3">
    <name type="scientific">Fusarium sarcochroum</name>
    <dbReference type="NCBI Taxonomy" id="1208366"/>
    <lineage>
        <taxon>Eukaryota</taxon>
        <taxon>Fungi</taxon>
        <taxon>Dikarya</taxon>
        <taxon>Ascomycota</taxon>
        <taxon>Pezizomycotina</taxon>
        <taxon>Sordariomycetes</taxon>
        <taxon>Hypocreomycetidae</taxon>
        <taxon>Hypocreales</taxon>
        <taxon>Nectriaceae</taxon>
        <taxon>Fusarium</taxon>
        <taxon>Fusarium lateritium species complex</taxon>
    </lineage>
</organism>
<evidence type="ECO:0000259" key="1">
    <source>
        <dbReference type="Pfam" id="PF05050"/>
    </source>
</evidence>
<dbReference type="Gene3D" id="3.40.50.150">
    <property type="entry name" value="Vaccinia Virus protein VP39"/>
    <property type="match status" value="1"/>
</dbReference>